<dbReference type="Proteomes" id="UP001151760">
    <property type="component" value="Unassembled WGS sequence"/>
</dbReference>
<protein>
    <submittedName>
        <fullName evidence="1">Uncharacterized protein</fullName>
    </submittedName>
</protein>
<comment type="caution">
    <text evidence="1">The sequence shown here is derived from an EMBL/GenBank/DDBJ whole genome shotgun (WGS) entry which is preliminary data.</text>
</comment>
<accession>A0ABQ5JBB1</accession>
<keyword evidence="2" id="KW-1185">Reference proteome</keyword>
<organism evidence="1 2">
    <name type="scientific">Tanacetum coccineum</name>
    <dbReference type="NCBI Taxonomy" id="301880"/>
    <lineage>
        <taxon>Eukaryota</taxon>
        <taxon>Viridiplantae</taxon>
        <taxon>Streptophyta</taxon>
        <taxon>Embryophyta</taxon>
        <taxon>Tracheophyta</taxon>
        <taxon>Spermatophyta</taxon>
        <taxon>Magnoliopsida</taxon>
        <taxon>eudicotyledons</taxon>
        <taxon>Gunneridae</taxon>
        <taxon>Pentapetalae</taxon>
        <taxon>asterids</taxon>
        <taxon>campanulids</taxon>
        <taxon>Asterales</taxon>
        <taxon>Asteraceae</taxon>
        <taxon>Asteroideae</taxon>
        <taxon>Anthemideae</taxon>
        <taxon>Anthemidinae</taxon>
        <taxon>Tanacetum</taxon>
    </lineage>
</organism>
<evidence type="ECO:0000313" key="1">
    <source>
        <dbReference type="EMBL" id="GJU09840.1"/>
    </source>
</evidence>
<proteinExistence type="predicted"/>
<gene>
    <name evidence="1" type="ORF">Tco_1132236</name>
</gene>
<evidence type="ECO:0000313" key="2">
    <source>
        <dbReference type="Proteomes" id="UP001151760"/>
    </source>
</evidence>
<reference evidence="1" key="2">
    <citation type="submission" date="2022-01" db="EMBL/GenBank/DDBJ databases">
        <authorList>
            <person name="Yamashiro T."/>
            <person name="Shiraishi A."/>
            <person name="Satake H."/>
            <person name="Nakayama K."/>
        </authorList>
    </citation>
    <scope>NUCLEOTIDE SEQUENCE</scope>
</reference>
<reference evidence="1" key="1">
    <citation type="journal article" date="2022" name="Int. J. Mol. Sci.">
        <title>Draft Genome of Tanacetum Coccineum: Genomic Comparison of Closely Related Tanacetum-Family Plants.</title>
        <authorList>
            <person name="Yamashiro T."/>
            <person name="Shiraishi A."/>
            <person name="Nakayama K."/>
            <person name="Satake H."/>
        </authorList>
    </citation>
    <scope>NUCLEOTIDE SEQUENCE</scope>
</reference>
<name>A0ABQ5JBB1_9ASTR</name>
<dbReference type="EMBL" id="BQNB010021763">
    <property type="protein sequence ID" value="GJU09840.1"/>
    <property type="molecule type" value="Genomic_DNA"/>
</dbReference>
<sequence>MENDPCEVGLRDGDGFVLGLQGCRGEDPVMAIWRQNGFCVCISVLVKTGVRVWDFDRLGATRDEFMSYLSASITPRITKQVKNQLPPKKVSNFAPPVIQSMVTKSLEQAIIAKESSQLQSSYEAAASLT</sequence>